<protein>
    <submittedName>
        <fullName evidence="2">Unannotated protein</fullName>
    </submittedName>
</protein>
<dbReference type="InterPro" id="IPR003673">
    <property type="entry name" value="CoA-Trfase_fam_III"/>
</dbReference>
<dbReference type="Pfam" id="PF02515">
    <property type="entry name" value="CoA_transf_3"/>
    <property type="match status" value="1"/>
</dbReference>
<dbReference type="InterPro" id="IPR023606">
    <property type="entry name" value="CoA-Trfase_III_dom_1_sf"/>
</dbReference>
<dbReference type="Gene3D" id="3.30.1540.10">
    <property type="entry name" value="formyl-coa transferase, domain 3"/>
    <property type="match status" value="1"/>
</dbReference>
<dbReference type="InterPro" id="IPR050483">
    <property type="entry name" value="CoA-transferase_III_domain"/>
</dbReference>
<dbReference type="SUPFAM" id="SSF89796">
    <property type="entry name" value="CoA-transferase family III (CaiB/BaiF)"/>
    <property type="match status" value="1"/>
</dbReference>
<sequence length="395" mass="42150">MAGALDGIRILDISTALTGPYPAALLADQGADVIKVERPGLGDLARWVGVAVNGVSALFQSCNRGKRSIALDMATPQGLAIVRELAARSDVVIQNMRPGVAERLGIGWDDLSKGRDDLVYISLSGFGQTGPYAQRGAYDTVIQAYAGLGSNQSDPDDGTPVFLRQTAADKITAMYAVQAITAALFARERGMGGQHVELSMADSVVSFLWADAAGNEVMMDSDGSMNSSFVQGSKPFRFSDGFGIATPTSDADFHGMCEALGVEGHDDPRVATIGERRKHPELNGEIMSKCHVAAGSFTCEQISQRMEALKVPFALVVDPKDLPNDPHAQAIGMFEEFDHPVAGRVRQPRHPAQFLGTPATLQTVSPLLGEHTDEILIELGRGEDVEQLRADGIVF</sequence>
<accession>A0A6J6FPG9</accession>
<dbReference type="GO" id="GO:0008410">
    <property type="term" value="F:CoA-transferase activity"/>
    <property type="evidence" value="ECO:0007669"/>
    <property type="project" value="TreeGrafter"/>
</dbReference>
<name>A0A6J6FPG9_9ZZZZ</name>
<keyword evidence="1" id="KW-0808">Transferase</keyword>
<gene>
    <name evidence="2" type="ORF">UFOPK1711_01548</name>
</gene>
<dbReference type="InterPro" id="IPR044855">
    <property type="entry name" value="CoA-Trfase_III_dom3_sf"/>
</dbReference>
<reference evidence="2" key="1">
    <citation type="submission" date="2020-05" db="EMBL/GenBank/DDBJ databases">
        <authorList>
            <person name="Chiriac C."/>
            <person name="Salcher M."/>
            <person name="Ghai R."/>
            <person name="Kavagutti S V."/>
        </authorList>
    </citation>
    <scope>NUCLEOTIDE SEQUENCE</scope>
</reference>
<dbReference type="EMBL" id="CAEZTR010000120">
    <property type="protein sequence ID" value="CAB4586418.1"/>
    <property type="molecule type" value="Genomic_DNA"/>
</dbReference>
<dbReference type="AlphaFoldDB" id="A0A6J6FPG9"/>
<dbReference type="PANTHER" id="PTHR48207:SF3">
    <property type="entry name" value="SUCCINATE--HYDROXYMETHYLGLUTARATE COA-TRANSFERASE"/>
    <property type="match status" value="1"/>
</dbReference>
<evidence type="ECO:0000313" key="2">
    <source>
        <dbReference type="EMBL" id="CAB4586418.1"/>
    </source>
</evidence>
<dbReference type="Gene3D" id="3.40.50.10540">
    <property type="entry name" value="Crotonobetainyl-coa:carnitine coa-transferase, domain 1"/>
    <property type="match status" value="1"/>
</dbReference>
<evidence type="ECO:0000256" key="1">
    <source>
        <dbReference type="ARBA" id="ARBA00022679"/>
    </source>
</evidence>
<organism evidence="2">
    <name type="scientific">freshwater metagenome</name>
    <dbReference type="NCBI Taxonomy" id="449393"/>
    <lineage>
        <taxon>unclassified sequences</taxon>
        <taxon>metagenomes</taxon>
        <taxon>ecological metagenomes</taxon>
    </lineage>
</organism>
<proteinExistence type="predicted"/>
<dbReference type="PANTHER" id="PTHR48207">
    <property type="entry name" value="SUCCINATE--HYDROXYMETHYLGLUTARATE COA-TRANSFERASE"/>
    <property type="match status" value="1"/>
</dbReference>